<evidence type="ECO:0000256" key="9">
    <source>
        <dbReference type="RuleBase" id="RU003640"/>
    </source>
</evidence>
<geneLocation type="mitochondrion" evidence="10"/>
<dbReference type="GO" id="GO:0031966">
    <property type="term" value="C:mitochondrial membrane"/>
    <property type="evidence" value="ECO:0007669"/>
    <property type="project" value="UniProtKB-SubCell"/>
</dbReference>
<keyword evidence="9" id="KW-0249">Electron transport</keyword>
<evidence type="ECO:0000256" key="7">
    <source>
        <dbReference type="ARBA" id="ARBA00023136"/>
    </source>
</evidence>
<evidence type="ECO:0000256" key="2">
    <source>
        <dbReference type="ARBA" id="ARBA00008472"/>
    </source>
</evidence>
<keyword evidence="7 9" id="KW-0472">Membrane</keyword>
<evidence type="ECO:0000256" key="6">
    <source>
        <dbReference type="ARBA" id="ARBA00022989"/>
    </source>
</evidence>
<keyword evidence="9" id="KW-0679">Respiratory chain</keyword>
<feature type="transmembrane region" description="Helical" evidence="9">
    <location>
        <begin position="6"/>
        <end position="25"/>
    </location>
</feature>
<keyword evidence="9" id="KW-0520">NAD</keyword>
<feature type="transmembrane region" description="Helical" evidence="9">
    <location>
        <begin position="90"/>
        <end position="108"/>
    </location>
</feature>
<comment type="catalytic activity">
    <reaction evidence="8 9">
        <text>a ubiquinone + NADH + 5 H(+)(in) = a ubiquinol + NAD(+) + 4 H(+)(out)</text>
        <dbReference type="Rhea" id="RHEA:29091"/>
        <dbReference type="Rhea" id="RHEA-COMP:9565"/>
        <dbReference type="Rhea" id="RHEA-COMP:9566"/>
        <dbReference type="ChEBI" id="CHEBI:15378"/>
        <dbReference type="ChEBI" id="CHEBI:16389"/>
        <dbReference type="ChEBI" id="CHEBI:17976"/>
        <dbReference type="ChEBI" id="CHEBI:57540"/>
        <dbReference type="ChEBI" id="CHEBI:57945"/>
        <dbReference type="EC" id="7.1.1.2"/>
    </reaction>
</comment>
<dbReference type="InterPro" id="IPR038430">
    <property type="entry name" value="NDAH_ubi_oxred_su3_sf"/>
</dbReference>
<keyword evidence="5 9" id="KW-0812">Transmembrane</keyword>
<keyword evidence="4 9" id="KW-0813">Transport</keyword>
<evidence type="ECO:0000256" key="8">
    <source>
        <dbReference type="ARBA" id="ARBA00049551"/>
    </source>
</evidence>
<comment type="subcellular location">
    <subcellularLocation>
        <location evidence="1">Membrane</location>
    </subcellularLocation>
    <subcellularLocation>
        <location evidence="9">Mitochondrion membrane</location>
        <topology evidence="9">Multi-pass membrane protein</topology>
    </subcellularLocation>
</comment>
<dbReference type="PANTHER" id="PTHR11058:SF9">
    <property type="entry name" value="NADH-UBIQUINONE OXIDOREDUCTASE CHAIN 3"/>
    <property type="match status" value="1"/>
</dbReference>
<dbReference type="PANTHER" id="PTHR11058">
    <property type="entry name" value="NADH-UBIQUINONE OXIDOREDUCTASE CHAIN 3"/>
    <property type="match status" value="1"/>
</dbReference>
<feature type="transmembrane region" description="Helical" evidence="9">
    <location>
        <begin position="55"/>
        <end position="78"/>
    </location>
</feature>
<gene>
    <name evidence="10" type="primary">ND3</name>
</gene>
<dbReference type="AlphaFoldDB" id="A0A8K1ZFH6"/>
<dbReference type="GO" id="GO:0008137">
    <property type="term" value="F:NADH dehydrogenase (ubiquinone) activity"/>
    <property type="evidence" value="ECO:0007669"/>
    <property type="project" value="UniProtKB-UniRule"/>
</dbReference>
<dbReference type="Gene3D" id="1.20.58.1610">
    <property type="entry name" value="NADH:ubiquinone/plastoquinone oxidoreductase, chain 3"/>
    <property type="match status" value="1"/>
</dbReference>
<evidence type="ECO:0000313" key="10">
    <source>
        <dbReference type="EMBL" id="UGS80276.1"/>
    </source>
</evidence>
<dbReference type="GO" id="GO:0030964">
    <property type="term" value="C:NADH dehydrogenase complex"/>
    <property type="evidence" value="ECO:0007669"/>
    <property type="project" value="TreeGrafter"/>
</dbReference>
<evidence type="ECO:0000256" key="4">
    <source>
        <dbReference type="ARBA" id="ARBA00022448"/>
    </source>
</evidence>
<name>A0A8K1ZFH6_9NEOP</name>
<comment type="similarity">
    <text evidence="2 9">Belongs to the complex I subunit 3 family.</text>
</comment>
<dbReference type="Pfam" id="PF00507">
    <property type="entry name" value="Oxidored_q4"/>
    <property type="match status" value="1"/>
</dbReference>
<dbReference type="EMBL" id="MZ274190">
    <property type="protein sequence ID" value="UGS80276.1"/>
    <property type="molecule type" value="Genomic_DNA"/>
</dbReference>
<accession>A0A8K1ZFH6</accession>
<evidence type="ECO:0000256" key="5">
    <source>
        <dbReference type="ARBA" id="ARBA00022692"/>
    </source>
</evidence>
<evidence type="ECO:0000256" key="3">
    <source>
        <dbReference type="ARBA" id="ARBA00021007"/>
    </source>
</evidence>
<protein>
    <recommendedName>
        <fullName evidence="3 9">NADH-ubiquinone oxidoreductase chain 3</fullName>
        <ecNumber evidence="9">7.1.1.2</ecNumber>
    </recommendedName>
</protein>
<reference evidence="10" key="1">
    <citation type="submission" date="2021-05" db="EMBL/GenBank/DDBJ databases">
        <title>Mitochondrial genomes within bark lice (Insecta: Psocodea: Psocomorpha) reveal novel gene rearrangements containing phylogenetic signal.</title>
        <authorList>
            <person name="Saenz Manchola O.F."/>
            <person name="Virrueta Herrera S."/>
            <person name="D'alessio L.M."/>
            <person name="Yoshizawa K."/>
            <person name="Garcia Aldrete A.N."/>
            <person name="Johnson K.P."/>
        </authorList>
    </citation>
    <scope>NUCLEOTIDE SEQUENCE</scope>
</reference>
<keyword evidence="6 9" id="KW-1133">Transmembrane helix</keyword>
<comment type="function">
    <text evidence="9">Core subunit of the mitochondrial membrane respiratory chain NADH dehydrogenase (Complex I) which catalyzes electron transfer from NADH through the respiratory chain, using ubiquinone as an electron acceptor. Essential for the catalytic activity of complex I.</text>
</comment>
<keyword evidence="9" id="KW-1278">Translocase</keyword>
<sequence length="117" mass="13818">MMNMMFMTLMIFLVANLMMMLCLLLSKKSYFDREKLSPFECGFDQKSSSRVPFSLRFFLITLIFLIFDVEIAIIMPAIFNLEFSNLNSWMFTNSLFIMILIIGILHEWNQGSLEWSN</sequence>
<keyword evidence="9" id="KW-0830">Ubiquinone</keyword>
<keyword evidence="9 10" id="KW-0496">Mitochondrion</keyword>
<dbReference type="InterPro" id="IPR000440">
    <property type="entry name" value="NADH_UbQ/plastoQ_OxRdtase_su3"/>
</dbReference>
<proteinExistence type="inferred from homology"/>
<dbReference type="EC" id="7.1.1.2" evidence="9"/>
<organism evidence="10">
    <name type="scientific">Notolachesilla sp. GRA1sp1LA</name>
    <dbReference type="NCBI Taxonomy" id="2597028"/>
    <lineage>
        <taxon>Eukaryota</taxon>
        <taxon>Metazoa</taxon>
        <taxon>Ecdysozoa</taxon>
        <taxon>Arthropoda</taxon>
        <taxon>Hexapoda</taxon>
        <taxon>Insecta</taxon>
        <taxon>Pterygota</taxon>
        <taxon>Neoptera</taxon>
        <taxon>Paraneoptera</taxon>
        <taxon>Psocodea</taxon>
        <taxon>Psocomorpha</taxon>
        <taxon>Homilopsocidea</taxon>
        <taxon>Lachesilloidea</taxon>
        <taxon>Lachesillidae</taxon>
        <taxon>Notolachesilla</taxon>
    </lineage>
</organism>
<evidence type="ECO:0000256" key="1">
    <source>
        <dbReference type="ARBA" id="ARBA00004370"/>
    </source>
</evidence>